<dbReference type="AlphaFoldDB" id="A0AB40CMC8"/>
<dbReference type="Proteomes" id="UP001515500">
    <property type="component" value="Chromosome 16"/>
</dbReference>
<dbReference type="RefSeq" id="XP_039141143.1">
    <property type="nucleotide sequence ID" value="XM_039285209.1"/>
</dbReference>
<evidence type="ECO:0000313" key="2">
    <source>
        <dbReference type="Proteomes" id="UP001515500"/>
    </source>
</evidence>
<gene>
    <name evidence="3" type="primary">LOC120278422</name>
</gene>
<evidence type="ECO:0000313" key="3">
    <source>
        <dbReference type="RefSeq" id="XP_039141143.1"/>
    </source>
</evidence>
<keyword evidence="2" id="KW-1185">Reference proteome</keyword>
<dbReference type="PANTHER" id="PTHR33132:SF135">
    <property type="entry name" value="OS02G0799700 PROTEIN"/>
    <property type="match status" value="1"/>
</dbReference>
<sequence length="103" mass="11148">MAATSSRIRSLRGPSSAHRRSCACSPTTHPGSYRCSDHKVVVPQRPISVSPSQTQIGPLSGDWARRVLVLAALSRPSSHLHHRKAVFQPRPSRLSSVSSADDL</sequence>
<feature type="region of interest" description="Disordered" evidence="1">
    <location>
        <begin position="1"/>
        <end position="36"/>
    </location>
</feature>
<dbReference type="PANTHER" id="PTHR33132">
    <property type="entry name" value="OSJNBB0118P14.9 PROTEIN"/>
    <property type="match status" value="1"/>
</dbReference>
<name>A0AB40CMC8_DIOCR</name>
<organism evidence="2 3">
    <name type="scientific">Dioscorea cayennensis subsp. rotundata</name>
    <name type="common">White Guinea yam</name>
    <name type="synonym">Dioscorea rotundata</name>
    <dbReference type="NCBI Taxonomy" id="55577"/>
    <lineage>
        <taxon>Eukaryota</taxon>
        <taxon>Viridiplantae</taxon>
        <taxon>Streptophyta</taxon>
        <taxon>Embryophyta</taxon>
        <taxon>Tracheophyta</taxon>
        <taxon>Spermatophyta</taxon>
        <taxon>Magnoliopsida</taxon>
        <taxon>Liliopsida</taxon>
        <taxon>Dioscoreales</taxon>
        <taxon>Dioscoreaceae</taxon>
        <taxon>Dioscorea</taxon>
    </lineage>
</organism>
<evidence type="ECO:0000256" key="1">
    <source>
        <dbReference type="SAM" id="MobiDB-lite"/>
    </source>
</evidence>
<feature type="compositionally biased region" description="Polar residues" evidence="1">
    <location>
        <begin position="93"/>
        <end position="103"/>
    </location>
</feature>
<reference evidence="3" key="1">
    <citation type="submission" date="2025-08" db="UniProtKB">
        <authorList>
            <consortium name="RefSeq"/>
        </authorList>
    </citation>
    <scope>IDENTIFICATION</scope>
</reference>
<protein>
    <submittedName>
        <fullName evidence="3">Uncharacterized protein LOC120278422</fullName>
    </submittedName>
</protein>
<dbReference type="GeneID" id="120278422"/>
<accession>A0AB40CMC8</accession>
<feature type="region of interest" description="Disordered" evidence="1">
    <location>
        <begin position="78"/>
        <end position="103"/>
    </location>
</feature>
<proteinExistence type="predicted"/>